<protein>
    <submittedName>
        <fullName evidence="1">CRISPR-associated protein Cse1</fullName>
    </submittedName>
</protein>
<evidence type="ECO:0000313" key="1">
    <source>
        <dbReference type="EMBL" id="KZN45568.1"/>
    </source>
</evidence>
<dbReference type="Gene3D" id="1.10.132.100">
    <property type="match status" value="1"/>
</dbReference>
<accession>A0A161ZWQ9</accession>
<comment type="caution">
    <text evidence="1">The sequence shown here is derived from an EMBL/GenBank/DDBJ whole genome shotgun (WGS) entry which is preliminary data.</text>
</comment>
<dbReference type="OrthoDB" id="3187690at2"/>
<dbReference type="CDD" id="cd09731">
    <property type="entry name" value="Cse2_I-E"/>
    <property type="match status" value="1"/>
</dbReference>
<dbReference type="InterPro" id="IPR013381">
    <property type="entry name" value="CRISPR-assoc_prot_Cse1"/>
</dbReference>
<dbReference type="PATRIC" id="fig|1365253.3.peg.3615"/>
<dbReference type="InterPro" id="IPR013382">
    <property type="entry name" value="CRISPR-assoc_prot_Cse2"/>
</dbReference>
<dbReference type="Gene3D" id="1.10.520.40">
    <property type="entry name" value="CRISPR-associated protein Cse2"/>
    <property type="match status" value="1"/>
</dbReference>
<name>A0A161ZWQ9_9GAMM</name>
<evidence type="ECO:0000313" key="2">
    <source>
        <dbReference type="Proteomes" id="UP000076587"/>
    </source>
</evidence>
<organism evidence="1 2">
    <name type="scientific">Pseudoalteromonas luteoviolacea NCIMB 1942</name>
    <dbReference type="NCBI Taxonomy" id="1365253"/>
    <lineage>
        <taxon>Bacteria</taxon>
        <taxon>Pseudomonadati</taxon>
        <taxon>Pseudomonadota</taxon>
        <taxon>Gammaproteobacteria</taxon>
        <taxon>Alteromonadales</taxon>
        <taxon>Pseudoalteromonadaceae</taxon>
        <taxon>Pseudoalteromonas</taxon>
    </lineage>
</organism>
<dbReference type="NCBIfam" id="TIGR02548">
    <property type="entry name" value="casB_cse2"/>
    <property type="match status" value="1"/>
</dbReference>
<dbReference type="Pfam" id="PF09481">
    <property type="entry name" value="CRISPR_Cse1"/>
    <property type="match status" value="1"/>
</dbReference>
<dbReference type="AlphaFoldDB" id="A0A161ZWQ9"/>
<dbReference type="NCBIfam" id="TIGR02547">
    <property type="entry name" value="casA_cse1"/>
    <property type="match status" value="1"/>
</dbReference>
<dbReference type="Pfam" id="PF09485">
    <property type="entry name" value="CRISPR_Cse2"/>
    <property type="match status" value="1"/>
</dbReference>
<dbReference type="EMBL" id="AUXT01000181">
    <property type="protein sequence ID" value="KZN45568.1"/>
    <property type="molecule type" value="Genomic_DNA"/>
</dbReference>
<reference evidence="1 2" key="1">
    <citation type="submission" date="2013-07" db="EMBL/GenBank/DDBJ databases">
        <title>Comparative Genomic and Metabolomic Analysis of Twelve Strains of Pseudoalteromonas luteoviolacea.</title>
        <authorList>
            <person name="Vynne N.G."/>
            <person name="Mansson M."/>
            <person name="Gram L."/>
        </authorList>
    </citation>
    <scope>NUCLEOTIDE SEQUENCE [LARGE SCALE GENOMIC DNA]</scope>
    <source>
        <strain evidence="1 2">NCIMB 1942</strain>
    </source>
</reference>
<gene>
    <name evidence="1" type="ORF">N482_15120</name>
</gene>
<dbReference type="InterPro" id="IPR038287">
    <property type="entry name" value="Cse2_sf"/>
</dbReference>
<dbReference type="RefSeq" id="WP_063378055.1">
    <property type="nucleotide sequence ID" value="NZ_AUXT01000181.1"/>
</dbReference>
<sequence>MSYNLLTESWIPALDKHGHTRDYSIISILEAAPRLQRIVHEKPLVVASVQRLLLAILYRSYGYLDMDEWDEIFEAAEFGSQVTNYLSSPCCEARFDLFSERYPFFQTANFTKDKGVTTSVKKLSLDLASGNNKSLFSHIADAHDFSLSPKEAALQLLVCQYFSLGGGVSGSSVQFGKHPNLTNAPLVGGAVVLVEGENLFQTLMLNLQMPKNEQWLEHTVDLPIWEQTEPEEPQARPMKGLTDYLTWRARHVRLIPESDGRVARMFFAQGLPNPKEMEQEPYFAYRLNKDDKKLPIRLSFERACWRDTANLLQYARSKKTGIDPEDLRPAGIQLLAAEDNELIDALKLNCLLVGLDNNKANPLCWFEERLPLSLNLIEKDRASHNQFSTHLLKGLETAEAIHAQLLSAVRTFASHLLPEGARVKDVTTKLESIKPSRFYWPKLNESFEQFIWALSANSEDAKSHWRKVCQSIALAAFEGATQSWCYGGVKAQKGLSLAKQQLEEVLYGRSWQRHVYWSQDTQEIIKKLYQWGNPDSPRRDILAALRKSLDLQKSSLLASMPYLGPLLSEQGERAEMQAYVAGLFASHYKIYEESSHKSLGTLWRYADESKRPGMSFRFECLLESEGDQLKQILRQMVQILKSKDIAIDYRTLMEDLYHWDCDDKRIQLKWAKDYWAKPIQSDELESSSDTTH</sequence>
<dbReference type="Proteomes" id="UP000076587">
    <property type="component" value="Unassembled WGS sequence"/>
</dbReference>
<proteinExistence type="predicted"/>